<dbReference type="Proteomes" id="UP000749311">
    <property type="component" value="Unassembled WGS sequence"/>
</dbReference>
<evidence type="ECO:0000259" key="1">
    <source>
        <dbReference type="Pfam" id="PF00462"/>
    </source>
</evidence>
<name>A0ABX0SK10_9ACTN</name>
<evidence type="ECO:0000313" key="3">
    <source>
        <dbReference type="Proteomes" id="UP000749311"/>
    </source>
</evidence>
<comment type="caution">
    <text evidence="2">The sequence shown here is derived from an EMBL/GenBank/DDBJ whole genome shotgun (WGS) entry which is preliminary data.</text>
</comment>
<evidence type="ECO:0000313" key="2">
    <source>
        <dbReference type="EMBL" id="NIH57026.1"/>
    </source>
</evidence>
<accession>A0ABX0SK10</accession>
<dbReference type="SUPFAM" id="SSF52833">
    <property type="entry name" value="Thioredoxin-like"/>
    <property type="match status" value="1"/>
</dbReference>
<keyword evidence="3" id="KW-1185">Reference proteome</keyword>
<dbReference type="EMBL" id="JAAMOZ010000001">
    <property type="protein sequence ID" value="NIH57026.1"/>
    <property type="molecule type" value="Genomic_DNA"/>
</dbReference>
<organism evidence="2 3">
    <name type="scientific">Brooklawnia cerclae</name>
    <dbReference type="NCBI Taxonomy" id="349934"/>
    <lineage>
        <taxon>Bacteria</taxon>
        <taxon>Bacillati</taxon>
        <taxon>Actinomycetota</taxon>
        <taxon>Actinomycetes</taxon>
        <taxon>Propionibacteriales</taxon>
        <taxon>Propionibacteriaceae</taxon>
        <taxon>Brooklawnia</taxon>
    </lineage>
</organism>
<dbReference type="InterPro" id="IPR036249">
    <property type="entry name" value="Thioredoxin-like_sf"/>
</dbReference>
<proteinExistence type="predicted"/>
<protein>
    <submittedName>
        <fullName evidence="2">Glutaredoxin</fullName>
    </submittedName>
</protein>
<dbReference type="Pfam" id="PF00462">
    <property type="entry name" value="Glutaredoxin"/>
    <property type="match status" value="1"/>
</dbReference>
<gene>
    <name evidence="2" type="ORF">FB473_001671</name>
</gene>
<sequence>MAKLVDVYGKTTCQDTNNVRGYLEEQGFEYGWHDIEESQAERDHANDLSNGANRWPVVLVRNIVLVEPSTDELAKAIETQDDQE</sequence>
<dbReference type="PROSITE" id="PS51354">
    <property type="entry name" value="GLUTAREDOXIN_2"/>
    <property type="match status" value="1"/>
</dbReference>
<dbReference type="RefSeq" id="WP_167166412.1">
    <property type="nucleotide sequence ID" value="NZ_BAAAOO010000015.1"/>
</dbReference>
<dbReference type="Gene3D" id="3.40.30.10">
    <property type="entry name" value="Glutaredoxin"/>
    <property type="match status" value="1"/>
</dbReference>
<dbReference type="InterPro" id="IPR002109">
    <property type="entry name" value="Glutaredoxin"/>
</dbReference>
<reference evidence="2 3" key="1">
    <citation type="submission" date="2020-02" db="EMBL/GenBank/DDBJ databases">
        <title>Sequencing the genomes of 1000 actinobacteria strains.</title>
        <authorList>
            <person name="Klenk H.-P."/>
        </authorList>
    </citation>
    <scope>NUCLEOTIDE SEQUENCE [LARGE SCALE GENOMIC DNA]</scope>
    <source>
        <strain evidence="2 3">DSM 19609</strain>
    </source>
</reference>
<feature type="domain" description="Glutaredoxin" evidence="1">
    <location>
        <begin position="5"/>
        <end position="61"/>
    </location>
</feature>